<feature type="region of interest" description="Disordered" evidence="1">
    <location>
        <begin position="276"/>
        <end position="323"/>
    </location>
</feature>
<feature type="compositionally biased region" description="Basic residues" evidence="1">
    <location>
        <begin position="97"/>
        <end position="117"/>
    </location>
</feature>
<dbReference type="AlphaFoldDB" id="A0A914I0B5"/>
<evidence type="ECO:0000313" key="2">
    <source>
        <dbReference type="Proteomes" id="UP000887572"/>
    </source>
</evidence>
<protein>
    <submittedName>
        <fullName evidence="3">Uncharacterized protein</fullName>
    </submittedName>
</protein>
<dbReference type="Proteomes" id="UP000887572">
    <property type="component" value="Unplaced"/>
</dbReference>
<organism evidence="2 3">
    <name type="scientific">Globodera rostochiensis</name>
    <name type="common">Golden nematode worm</name>
    <name type="synonym">Heterodera rostochiensis</name>
    <dbReference type="NCBI Taxonomy" id="31243"/>
    <lineage>
        <taxon>Eukaryota</taxon>
        <taxon>Metazoa</taxon>
        <taxon>Ecdysozoa</taxon>
        <taxon>Nematoda</taxon>
        <taxon>Chromadorea</taxon>
        <taxon>Rhabditida</taxon>
        <taxon>Tylenchina</taxon>
        <taxon>Tylenchomorpha</taxon>
        <taxon>Tylenchoidea</taxon>
        <taxon>Heteroderidae</taxon>
        <taxon>Heteroderinae</taxon>
        <taxon>Globodera</taxon>
    </lineage>
</organism>
<evidence type="ECO:0000256" key="1">
    <source>
        <dbReference type="SAM" id="MobiDB-lite"/>
    </source>
</evidence>
<keyword evidence="2" id="KW-1185">Reference proteome</keyword>
<feature type="compositionally biased region" description="Polar residues" evidence="1">
    <location>
        <begin position="276"/>
        <end position="295"/>
    </location>
</feature>
<dbReference type="WBParaSite" id="Gr19_v10_g571.t1">
    <property type="protein sequence ID" value="Gr19_v10_g571.t1"/>
    <property type="gene ID" value="Gr19_v10_g571"/>
</dbReference>
<name>A0A914I0B5_GLORO</name>
<feature type="region of interest" description="Disordered" evidence="1">
    <location>
        <begin position="93"/>
        <end position="120"/>
    </location>
</feature>
<feature type="region of interest" description="Disordered" evidence="1">
    <location>
        <begin position="20"/>
        <end position="73"/>
    </location>
</feature>
<reference evidence="3" key="1">
    <citation type="submission" date="2022-11" db="UniProtKB">
        <authorList>
            <consortium name="WormBaseParasite"/>
        </authorList>
    </citation>
    <scope>IDENTIFICATION</scope>
</reference>
<proteinExistence type="predicted"/>
<accession>A0A914I0B5</accession>
<evidence type="ECO:0000313" key="3">
    <source>
        <dbReference type="WBParaSite" id="Gr19_v10_g571.t1"/>
    </source>
</evidence>
<sequence>MFSYGSSSVLRSRSISSQSSSAFSTRNFTQSDTEAEEEKKFQKRSVHRREVLTPSTIMLDRRRKGMVASCSTPKSSQENLFCRFRPLDETSVYFRPRPSRRQLHGNKQRQRKGKSQHKQLQIDDYYNTIRRRNPYGRRRDLKETEKDRTPTQMRPLGLLQWHSFSMERTLLDYESDQRMRGTAETAREEKCSSPILLDFRRTSESEQLETVHPGGQLHHQILSPLPSAPSVTLSPFGRHYAVLRRIRMKRKMKREALPKTTADNDDLQQKQQYTNLPLGQIGGSSNNGDQSQNQIRRGGGDLRKVMNSNSDSGMEERLEEDDDRTQFVNISVLEKVYENLPPMAPIPMPPTSKIPANPPPLAIVLPQQLVEDFPALYARLVALAFLDARNECLGGDFDSSAPLRKLQLAQKQICDLLGLRIGKSTELSTLADSDECFRRKCAEFCSQLAQKLRNTEAHSRKEFGWQTKKLQKVLHQLRTEGQNGGERVVEGTLHKLFRRIFGK</sequence>